<dbReference type="EMBL" id="FWZX01000008">
    <property type="protein sequence ID" value="SMF25218.1"/>
    <property type="molecule type" value="Genomic_DNA"/>
</dbReference>
<reference evidence="2 3" key="1">
    <citation type="submission" date="2017-04" db="EMBL/GenBank/DDBJ databases">
        <authorList>
            <person name="Afonso C.L."/>
            <person name="Miller P.J."/>
            <person name="Scott M.A."/>
            <person name="Spackman E."/>
            <person name="Goraichik I."/>
            <person name="Dimitrov K.M."/>
            <person name="Suarez D.L."/>
            <person name="Swayne D.E."/>
        </authorList>
    </citation>
    <scope>NUCLEOTIDE SEQUENCE [LARGE SCALE GENOMIC DNA]</scope>
    <source>
        <strain evidence="2 3">USBA 355</strain>
    </source>
</reference>
<dbReference type="Gene3D" id="3.40.30.10">
    <property type="entry name" value="Glutaredoxin"/>
    <property type="match status" value="1"/>
</dbReference>
<dbReference type="GO" id="GO:0016853">
    <property type="term" value="F:isomerase activity"/>
    <property type="evidence" value="ECO:0007669"/>
    <property type="project" value="UniProtKB-KW"/>
</dbReference>
<dbReference type="CDD" id="cd03024">
    <property type="entry name" value="DsbA_FrnE"/>
    <property type="match status" value="1"/>
</dbReference>
<name>A0A1Y6BWY8_9PROT</name>
<evidence type="ECO:0000259" key="1">
    <source>
        <dbReference type="Pfam" id="PF01323"/>
    </source>
</evidence>
<keyword evidence="3" id="KW-1185">Reference proteome</keyword>
<dbReference type="PANTHER" id="PTHR13887">
    <property type="entry name" value="GLUTATHIONE S-TRANSFERASE KAPPA"/>
    <property type="match status" value="1"/>
</dbReference>
<dbReference type="InterPro" id="IPR036249">
    <property type="entry name" value="Thioredoxin-like_sf"/>
</dbReference>
<dbReference type="GO" id="GO:0016491">
    <property type="term" value="F:oxidoreductase activity"/>
    <property type="evidence" value="ECO:0007669"/>
    <property type="project" value="InterPro"/>
</dbReference>
<dbReference type="STRING" id="560819.SAMN05428998_108140"/>
<dbReference type="Pfam" id="PF01323">
    <property type="entry name" value="DSBA"/>
    <property type="match status" value="1"/>
</dbReference>
<organism evidence="2 3">
    <name type="scientific">Tistlia consotensis USBA 355</name>
    <dbReference type="NCBI Taxonomy" id="560819"/>
    <lineage>
        <taxon>Bacteria</taxon>
        <taxon>Pseudomonadati</taxon>
        <taxon>Pseudomonadota</taxon>
        <taxon>Alphaproteobacteria</taxon>
        <taxon>Rhodospirillales</taxon>
        <taxon>Rhodovibrionaceae</taxon>
        <taxon>Tistlia</taxon>
    </lineage>
</organism>
<proteinExistence type="predicted"/>
<dbReference type="AlphaFoldDB" id="A0A1Y6BWY8"/>
<dbReference type="RefSeq" id="WP_085123026.1">
    <property type="nucleotide sequence ID" value="NZ_FWZX01000008.1"/>
</dbReference>
<dbReference type="PANTHER" id="PTHR13887:SF41">
    <property type="entry name" value="THIOREDOXIN SUPERFAMILY PROTEIN"/>
    <property type="match status" value="1"/>
</dbReference>
<evidence type="ECO:0000313" key="3">
    <source>
        <dbReference type="Proteomes" id="UP000192917"/>
    </source>
</evidence>
<feature type="domain" description="DSBA-like thioredoxin" evidence="1">
    <location>
        <begin position="2"/>
        <end position="200"/>
    </location>
</feature>
<protein>
    <submittedName>
        <fullName evidence="2">Predicted dithiol-disulfide isomerase, DsbA family</fullName>
    </submittedName>
</protein>
<keyword evidence="2" id="KW-0413">Isomerase</keyword>
<sequence>MQIDIFSDTICPWCYIGKKRLDRALAERPQPELTIRWRAFQLNPDMPPEGMERQSYLERKFGGAREAERVYAPIRAAGKEEGIDFAFERMTRTPNTLQSHRLIRWAERFGRQTPLVDRLFEDAFLEARDLGDPAVLAEAAAAAGLERAAAAAFLAGDEEAEEVRAEDLRARMAGITGVPCFIFEGRYALPGAQPPEVLQQMFDLAIQGELERAAAG</sequence>
<dbReference type="Proteomes" id="UP000192917">
    <property type="component" value="Unassembled WGS sequence"/>
</dbReference>
<evidence type="ECO:0000313" key="2">
    <source>
        <dbReference type="EMBL" id="SMF25218.1"/>
    </source>
</evidence>
<dbReference type="SUPFAM" id="SSF52833">
    <property type="entry name" value="Thioredoxin-like"/>
    <property type="match status" value="1"/>
</dbReference>
<accession>A0A1Y6BWY8</accession>
<dbReference type="InterPro" id="IPR001853">
    <property type="entry name" value="DSBA-like_thioredoxin_dom"/>
</dbReference>
<gene>
    <name evidence="2" type="ORF">SAMN05428998_108140</name>
</gene>